<dbReference type="KEGG" id="mvd:AWU67_06440"/>
<keyword evidence="5 6" id="KW-0472">Membrane</keyword>
<dbReference type="GO" id="GO:0005886">
    <property type="term" value="C:plasma membrane"/>
    <property type="evidence" value="ECO:0007669"/>
    <property type="project" value="UniProtKB-SubCell"/>
</dbReference>
<dbReference type="Proteomes" id="UP000058305">
    <property type="component" value="Chromosome"/>
</dbReference>
<dbReference type="PANTHER" id="PTHR42718">
    <property type="entry name" value="MAJOR FACILITATOR SUPERFAMILY MULTIDRUG TRANSPORTER MFSC"/>
    <property type="match status" value="1"/>
</dbReference>
<feature type="transmembrane region" description="Helical" evidence="6">
    <location>
        <begin position="284"/>
        <end position="302"/>
    </location>
</feature>
<evidence type="ECO:0000313" key="9">
    <source>
        <dbReference type="Proteomes" id="UP000058305"/>
    </source>
</evidence>
<keyword evidence="2" id="KW-0813">Transport</keyword>
<dbReference type="EMBL" id="CP014145">
    <property type="protein sequence ID" value="AMB58556.1"/>
    <property type="molecule type" value="Genomic_DNA"/>
</dbReference>
<dbReference type="InterPro" id="IPR020846">
    <property type="entry name" value="MFS_dom"/>
</dbReference>
<feature type="transmembrane region" description="Helical" evidence="6">
    <location>
        <begin position="344"/>
        <end position="369"/>
    </location>
</feature>
<evidence type="ECO:0000256" key="5">
    <source>
        <dbReference type="ARBA" id="ARBA00023136"/>
    </source>
</evidence>
<proteinExistence type="predicted"/>
<protein>
    <submittedName>
        <fullName evidence="8">MFS transporter</fullName>
    </submittedName>
</protein>
<dbReference type="CDD" id="cd06174">
    <property type="entry name" value="MFS"/>
    <property type="match status" value="1"/>
</dbReference>
<evidence type="ECO:0000256" key="4">
    <source>
        <dbReference type="ARBA" id="ARBA00022989"/>
    </source>
</evidence>
<reference evidence="8 9" key="1">
    <citation type="journal article" date="2016" name="J. Biotechnol.">
        <title>First complete genome sequence of a species in the genus Microterricola, an extremophilic cold active enzyme producing bacterial strain ERGS5:02 isolated from Sikkim Himalaya.</title>
        <authorList>
            <person name="Himanshu"/>
            <person name="Swarnkar M.K."/>
            <person name="Singh D."/>
            <person name="Kumar R."/>
        </authorList>
    </citation>
    <scope>NUCLEOTIDE SEQUENCE [LARGE SCALE GENOMIC DNA]</scope>
    <source>
        <strain evidence="8 9">ERGS5:02</strain>
    </source>
</reference>
<dbReference type="OrthoDB" id="4332123at2"/>
<dbReference type="AlphaFoldDB" id="A0A0X8E3Y5"/>
<feature type="transmembrane region" description="Helical" evidence="6">
    <location>
        <begin position="220"/>
        <end position="246"/>
    </location>
</feature>
<evidence type="ECO:0000256" key="6">
    <source>
        <dbReference type="SAM" id="Phobius"/>
    </source>
</evidence>
<feature type="transmembrane region" description="Helical" evidence="6">
    <location>
        <begin position="252"/>
        <end position="272"/>
    </location>
</feature>
<gene>
    <name evidence="8" type="ORF">AWU67_06440</name>
</gene>
<dbReference type="RefSeq" id="WP_067227246.1">
    <property type="nucleotide sequence ID" value="NZ_CP014145.1"/>
</dbReference>
<dbReference type="Pfam" id="PF07690">
    <property type="entry name" value="MFS_1"/>
    <property type="match status" value="1"/>
</dbReference>
<keyword evidence="4 6" id="KW-1133">Transmembrane helix</keyword>
<dbReference type="GO" id="GO:0022857">
    <property type="term" value="F:transmembrane transporter activity"/>
    <property type="evidence" value="ECO:0007669"/>
    <property type="project" value="InterPro"/>
</dbReference>
<dbReference type="InterPro" id="IPR036259">
    <property type="entry name" value="MFS_trans_sf"/>
</dbReference>
<feature type="domain" description="Major facilitator superfamily (MFS) profile" evidence="7">
    <location>
        <begin position="9"/>
        <end position="415"/>
    </location>
</feature>
<feature type="transmembrane region" description="Helical" evidence="6">
    <location>
        <begin position="389"/>
        <end position="408"/>
    </location>
</feature>
<dbReference type="PANTHER" id="PTHR42718:SF9">
    <property type="entry name" value="MAJOR FACILITATOR SUPERFAMILY MULTIDRUG TRANSPORTER MFSC"/>
    <property type="match status" value="1"/>
</dbReference>
<evidence type="ECO:0000256" key="2">
    <source>
        <dbReference type="ARBA" id="ARBA00022448"/>
    </source>
</evidence>
<accession>A0A0X8E3Y5</accession>
<feature type="transmembrane region" description="Helical" evidence="6">
    <location>
        <begin position="161"/>
        <end position="183"/>
    </location>
</feature>
<dbReference type="SUPFAM" id="SSF103473">
    <property type="entry name" value="MFS general substrate transporter"/>
    <property type="match status" value="1"/>
</dbReference>
<name>A0A0X8E3Y5_9MICO</name>
<evidence type="ECO:0000256" key="3">
    <source>
        <dbReference type="ARBA" id="ARBA00022692"/>
    </source>
</evidence>
<feature type="transmembrane region" description="Helical" evidence="6">
    <location>
        <begin position="308"/>
        <end position="332"/>
    </location>
</feature>
<dbReference type="PROSITE" id="PS50850">
    <property type="entry name" value="MFS"/>
    <property type="match status" value="1"/>
</dbReference>
<organism evidence="8 9">
    <name type="scientific">Microterricola viridarii</name>
    <dbReference type="NCBI Taxonomy" id="412690"/>
    <lineage>
        <taxon>Bacteria</taxon>
        <taxon>Bacillati</taxon>
        <taxon>Actinomycetota</taxon>
        <taxon>Actinomycetes</taxon>
        <taxon>Micrococcales</taxon>
        <taxon>Microbacteriaceae</taxon>
        <taxon>Microterricola</taxon>
    </lineage>
</organism>
<dbReference type="InterPro" id="IPR011701">
    <property type="entry name" value="MFS"/>
</dbReference>
<dbReference type="Gene3D" id="1.20.1250.20">
    <property type="entry name" value="MFS general substrate transporter like domains"/>
    <property type="match status" value="1"/>
</dbReference>
<evidence type="ECO:0000256" key="1">
    <source>
        <dbReference type="ARBA" id="ARBA00004651"/>
    </source>
</evidence>
<keyword evidence="3 6" id="KW-0812">Transmembrane</keyword>
<comment type="subcellular location">
    <subcellularLocation>
        <location evidence="1">Cell membrane</location>
        <topology evidence="1">Multi-pass membrane protein</topology>
    </subcellularLocation>
</comment>
<reference evidence="9" key="2">
    <citation type="submission" date="2016-01" db="EMBL/GenBank/DDBJ databases">
        <title>First complete genome sequence of a species in the genus Microterricola, an extremophilic cold active enzyme producing strain ERGS5:02 isolated from Sikkim Himalaya.</title>
        <authorList>
            <person name="Kumar R."/>
            <person name="Singh D."/>
            <person name="Swarnkar M.K."/>
        </authorList>
    </citation>
    <scope>NUCLEOTIDE SEQUENCE [LARGE SCALE GENOMIC DNA]</scope>
    <source>
        <strain evidence="9">ERGS5:02</strain>
    </source>
</reference>
<feature type="transmembrane region" description="Helical" evidence="6">
    <location>
        <begin position="74"/>
        <end position="94"/>
    </location>
</feature>
<sequence length="443" mass="47521">MNSRRAWLIFSVGAFVYLIAVMQRTSLGIAGVAAADRFDASAAALSSLAVVQLLVYAAMQIPVGVLIDRFGPRALILSGTAFMLVGQLIMAFAPSLTLAVAGRILVGAGDAAIFISLIRLISSWFSGPIVPQLSQWAGNIGQVGQALSAVPLAWVLHNFGWTPAFLSAASASVLALFLGIIALRDRPRGSEEWHRASSLRDAITHLRAALKRPGTQLGFWAHYVSQSAGTVFAMFWGIPFLVFGLGYSEQTAAAMLLVLVGTGMVAGPIIGLLTARFPLRRSNLVLGIVFAIAAAWSTVLLWPGEPPFWLICLLVIVLGIGGPGSLIGLDFARTFNPLRSLGSANGIVNIGGFLSSFVMIFLIGAILDLLDHARVASGEPSALYSLESFRIAFLVQYLVIGVGVVMMLRARRRTRRKLHQDEGIEVAPIWVALSRRWPRRPRG</sequence>
<evidence type="ECO:0000259" key="7">
    <source>
        <dbReference type="PROSITE" id="PS50850"/>
    </source>
</evidence>
<evidence type="ECO:0000313" key="8">
    <source>
        <dbReference type="EMBL" id="AMB58556.1"/>
    </source>
</evidence>
<feature type="transmembrane region" description="Helical" evidence="6">
    <location>
        <begin position="44"/>
        <end position="67"/>
    </location>
</feature>
<keyword evidence="9" id="KW-1185">Reference proteome</keyword>